<gene>
    <name evidence="1" type="ORF">OVS_00195</name>
</gene>
<accession>A0ABN4BP14</accession>
<reference evidence="1 2" key="1">
    <citation type="journal article" date="2014" name="Genome Announc.">
        <title>Complete Genome Sequence of Mycoplasma ovis Strain Michigan, a Hemoplasma of Sheep with Two Distinct 16S rRNA Genes.</title>
        <authorList>
            <person name="Deshuillers P.L."/>
            <person name="Santos A.P."/>
            <person name="do Nascimento N.C."/>
            <person name="Hampel J.A."/>
            <person name="Bergin I.L."/>
            <person name="Dyson M.C."/>
            <person name="Messick J.B."/>
        </authorList>
    </citation>
    <scope>NUCLEOTIDE SEQUENCE [LARGE SCALE GENOMIC DNA]</scope>
    <source>
        <strain evidence="1 2">Michigan</strain>
    </source>
</reference>
<evidence type="ECO:0000313" key="1">
    <source>
        <dbReference type="EMBL" id="AHC40079.1"/>
    </source>
</evidence>
<keyword evidence="2" id="KW-1185">Reference proteome</keyword>
<proteinExistence type="predicted"/>
<evidence type="ECO:0000313" key="2">
    <source>
        <dbReference type="Proteomes" id="UP000018745"/>
    </source>
</evidence>
<organism evidence="1 2">
    <name type="scientific">Mycoplasma ovis str. Michigan</name>
    <dbReference type="NCBI Taxonomy" id="1415773"/>
    <lineage>
        <taxon>Bacteria</taxon>
        <taxon>Bacillati</taxon>
        <taxon>Mycoplasmatota</taxon>
        <taxon>Mollicutes</taxon>
        <taxon>Mycoplasmataceae</taxon>
        <taxon>Mycoplasma</taxon>
    </lineage>
</organism>
<protein>
    <submittedName>
        <fullName evidence="1">Uncharacterized protein</fullName>
    </submittedName>
</protein>
<dbReference type="Proteomes" id="UP000018745">
    <property type="component" value="Chromosome"/>
</dbReference>
<sequence length="48" mass="5571">MCFDNTLELIKGVLGKRTIGIEIVAPETDKTTNLDKFRRFIIYKKQVI</sequence>
<name>A0ABN4BP14_9MOLU</name>
<dbReference type="EMBL" id="CP006935">
    <property type="protein sequence ID" value="AHC40079.1"/>
    <property type="molecule type" value="Genomic_DNA"/>
</dbReference>